<accession>A0AAE0Z790</accession>
<organism evidence="1 2">
    <name type="scientific">Elysia crispata</name>
    <name type="common">lettuce slug</name>
    <dbReference type="NCBI Taxonomy" id="231223"/>
    <lineage>
        <taxon>Eukaryota</taxon>
        <taxon>Metazoa</taxon>
        <taxon>Spiralia</taxon>
        <taxon>Lophotrochozoa</taxon>
        <taxon>Mollusca</taxon>
        <taxon>Gastropoda</taxon>
        <taxon>Heterobranchia</taxon>
        <taxon>Euthyneura</taxon>
        <taxon>Panpulmonata</taxon>
        <taxon>Sacoglossa</taxon>
        <taxon>Placobranchoidea</taxon>
        <taxon>Plakobranchidae</taxon>
        <taxon>Elysia</taxon>
    </lineage>
</organism>
<proteinExistence type="predicted"/>
<dbReference type="Proteomes" id="UP001283361">
    <property type="component" value="Unassembled WGS sequence"/>
</dbReference>
<sequence length="113" mass="13622">MRTNEAEKDTLLLQSQIKDSSELYIQWREENTEFLEFVKIVLFREKKGGEYRVSRVRQDCLVSHRRRSGENTEFLEFVKIVLFQEKKGGEYRVSRVRQDCLVSREEGRRIQSF</sequence>
<dbReference type="EMBL" id="JAWDGP010004477">
    <property type="protein sequence ID" value="KAK3764015.1"/>
    <property type="molecule type" value="Genomic_DNA"/>
</dbReference>
<evidence type="ECO:0000313" key="2">
    <source>
        <dbReference type="Proteomes" id="UP001283361"/>
    </source>
</evidence>
<reference evidence="1" key="1">
    <citation type="journal article" date="2023" name="G3 (Bethesda)">
        <title>A reference genome for the long-term kleptoplast-retaining sea slug Elysia crispata morphotype clarki.</title>
        <authorList>
            <person name="Eastman K.E."/>
            <person name="Pendleton A.L."/>
            <person name="Shaikh M.A."/>
            <person name="Suttiyut T."/>
            <person name="Ogas R."/>
            <person name="Tomko P."/>
            <person name="Gavelis G."/>
            <person name="Widhalm J.R."/>
            <person name="Wisecaver J.H."/>
        </authorList>
    </citation>
    <scope>NUCLEOTIDE SEQUENCE</scope>
    <source>
        <strain evidence="1">ECLA1</strain>
    </source>
</reference>
<gene>
    <name evidence="1" type="ORF">RRG08_004379</name>
</gene>
<protein>
    <submittedName>
        <fullName evidence="1">Uncharacterized protein</fullName>
    </submittedName>
</protein>
<dbReference type="AlphaFoldDB" id="A0AAE0Z790"/>
<comment type="caution">
    <text evidence="1">The sequence shown here is derived from an EMBL/GenBank/DDBJ whole genome shotgun (WGS) entry which is preliminary data.</text>
</comment>
<evidence type="ECO:0000313" key="1">
    <source>
        <dbReference type="EMBL" id="KAK3764015.1"/>
    </source>
</evidence>
<name>A0AAE0Z790_9GAST</name>
<keyword evidence="2" id="KW-1185">Reference proteome</keyword>